<evidence type="ECO:0000313" key="4">
    <source>
        <dbReference type="Proteomes" id="UP001589773"/>
    </source>
</evidence>
<sequence length="686" mass="76757">MNKRFAKTAVMLALAALSTVAPAQDTSLDTEPPGRVGRVALAQGKVSISGDVGDTVQDALVNWPVTTRNLITTEANGRTELRVGSTAIRVDGDSSLEVAELDDDSLRLRLHYGSASIRILSEDVLPEFELATPQGRVRMTRPGRLRVDAERVRDTSVVSVFEGEAQVDGGGASLTIRAGRSAELRDEDVRTLQAQRDAFDDWALERDRLLDGSRSARYVGTEMTGYEELDRHGTWQDDVEYGPLWIPSVASSWVPYRDGRWTWIAPWGWTWVDNAPWGYAPFHYGRWVHHRNRWAWAPGRIEHHGRRPVWAPALVGWVGGSGWNVSFNLHGARPATGWYPLGPHDHFVPHYRLSDERLRRLNAWGWRNKDQRDRRHDGRRDRDRDGRPDYRREGLTVVPHAHFGQRGTVVVPNVPRAGTPSLAVPATPGAAPPPPQGWRERVGRRDRDGDSIPNRFDRDRDGDGIPNLVDNDRRGRDRGDRGQRPPVLTTHPATPGQVPFQPGVITTAPPSQVQPWQRAERDRDGERADRWQRGDRGDRGDRFEGRRERPQPVVTMPQPTLQVAPAQPAAQVPFQPGAITTAPPAPMQPWQRAGRDRDGDGSERADRWQRGDRGDRFEGRRERPQPVVAMPQPAMQAAPLMAPPPRPVAPPPQAIAPPSPRAVTPAAAFKTERAHTDERGVHHVER</sequence>
<evidence type="ECO:0000313" key="3">
    <source>
        <dbReference type="EMBL" id="MFC0252297.1"/>
    </source>
</evidence>
<dbReference type="Pfam" id="PF20245">
    <property type="entry name" value="DUF6600"/>
    <property type="match status" value="1"/>
</dbReference>
<feature type="compositionally biased region" description="Basic and acidic residues" evidence="1">
    <location>
        <begin position="518"/>
        <end position="550"/>
    </location>
</feature>
<feature type="compositionally biased region" description="Low complexity" evidence="1">
    <location>
        <begin position="625"/>
        <end position="640"/>
    </location>
</feature>
<feature type="compositionally biased region" description="Pro residues" evidence="1">
    <location>
        <begin position="641"/>
        <end position="660"/>
    </location>
</feature>
<feature type="compositionally biased region" description="Low complexity" evidence="1">
    <location>
        <begin position="557"/>
        <end position="578"/>
    </location>
</feature>
<feature type="region of interest" description="Disordered" evidence="1">
    <location>
        <begin position="370"/>
        <end position="396"/>
    </location>
</feature>
<feature type="compositionally biased region" description="Basic and acidic residues" evidence="1">
    <location>
        <begin position="470"/>
        <end position="483"/>
    </location>
</feature>
<protein>
    <submittedName>
        <fullName evidence="3">DUF6600 domain-containing protein</fullName>
    </submittedName>
</protein>
<evidence type="ECO:0000256" key="2">
    <source>
        <dbReference type="SAM" id="SignalP"/>
    </source>
</evidence>
<evidence type="ECO:0000256" key="1">
    <source>
        <dbReference type="SAM" id="MobiDB-lite"/>
    </source>
</evidence>
<feature type="chain" id="PRO_5046712223" evidence="2">
    <location>
        <begin position="24"/>
        <end position="686"/>
    </location>
</feature>
<keyword evidence="2" id="KW-0732">Signal</keyword>
<dbReference type="RefSeq" id="WP_379679061.1">
    <property type="nucleotide sequence ID" value="NZ_JBHLWP010000010.1"/>
</dbReference>
<gene>
    <name evidence="3" type="ORF">ACFFJK_10380</name>
</gene>
<dbReference type="EMBL" id="JBHLWP010000010">
    <property type="protein sequence ID" value="MFC0252297.1"/>
    <property type="molecule type" value="Genomic_DNA"/>
</dbReference>
<proteinExistence type="predicted"/>
<reference evidence="3 4" key="1">
    <citation type="submission" date="2024-09" db="EMBL/GenBank/DDBJ databases">
        <authorList>
            <person name="Sun Q."/>
            <person name="Mori K."/>
        </authorList>
    </citation>
    <scope>NUCLEOTIDE SEQUENCE [LARGE SCALE GENOMIC DNA]</scope>
    <source>
        <strain evidence="3 4">CCM 7792</strain>
    </source>
</reference>
<dbReference type="Proteomes" id="UP001589773">
    <property type="component" value="Unassembled WGS sequence"/>
</dbReference>
<dbReference type="InterPro" id="IPR046535">
    <property type="entry name" value="DUF6600"/>
</dbReference>
<keyword evidence="4" id="KW-1185">Reference proteome</keyword>
<organism evidence="3 4">
    <name type="scientific">Massilia consociata</name>
    <dbReference type="NCBI Taxonomy" id="760117"/>
    <lineage>
        <taxon>Bacteria</taxon>
        <taxon>Pseudomonadati</taxon>
        <taxon>Pseudomonadota</taxon>
        <taxon>Betaproteobacteria</taxon>
        <taxon>Burkholderiales</taxon>
        <taxon>Oxalobacteraceae</taxon>
        <taxon>Telluria group</taxon>
        <taxon>Massilia</taxon>
    </lineage>
</organism>
<comment type="caution">
    <text evidence="3">The sequence shown here is derived from an EMBL/GenBank/DDBJ whole genome shotgun (WGS) entry which is preliminary data.</text>
</comment>
<feature type="compositionally biased region" description="Basic and acidic residues" evidence="1">
    <location>
        <begin position="370"/>
        <end position="394"/>
    </location>
</feature>
<feature type="compositionally biased region" description="Basic and acidic residues" evidence="1">
    <location>
        <begin position="438"/>
        <end position="463"/>
    </location>
</feature>
<dbReference type="PANTHER" id="PTHR38731">
    <property type="entry name" value="LIPL45-RELATED LIPOPROTEIN-RELATED"/>
    <property type="match status" value="1"/>
</dbReference>
<feature type="region of interest" description="Disordered" evidence="1">
    <location>
        <begin position="411"/>
        <end position="666"/>
    </location>
</feature>
<name>A0ABV6FFI8_9BURK</name>
<feature type="compositionally biased region" description="Basic and acidic residues" evidence="1">
    <location>
        <begin position="593"/>
        <end position="624"/>
    </location>
</feature>
<accession>A0ABV6FFI8</accession>
<feature type="signal peptide" evidence="2">
    <location>
        <begin position="1"/>
        <end position="23"/>
    </location>
</feature>
<dbReference type="PANTHER" id="PTHR38731:SF3">
    <property type="entry name" value="BLL6125 PROTEIN"/>
    <property type="match status" value="1"/>
</dbReference>